<name>A0A655DI98_SALET</name>
<protein>
    <submittedName>
        <fullName evidence="1">Uncharacterized protein</fullName>
    </submittedName>
</protein>
<organism evidence="1 2">
    <name type="scientific">Salmonella enterica subsp. enterica serovar Bovismorbificans</name>
    <dbReference type="NCBI Taxonomy" id="58097"/>
    <lineage>
        <taxon>Bacteria</taxon>
        <taxon>Pseudomonadati</taxon>
        <taxon>Pseudomonadota</taxon>
        <taxon>Gammaproteobacteria</taxon>
        <taxon>Enterobacterales</taxon>
        <taxon>Enterobacteriaceae</taxon>
        <taxon>Salmonella</taxon>
    </lineage>
</organism>
<proteinExistence type="predicted"/>
<gene>
    <name evidence="1" type="ORF">ERS008198_03319</name>
</gene>
<dbReference type="Proteomes" id="UP000041314">
    <property type="component" value="Unassembled WGS sequence"/>
</dbReference>
<evidence type="ECO:0000313" key="2">
    <source>
        <dbReference type="Proteomes" id="UP000041314"/>
    </source>
</evidence>
<evidence type="ECO:0000313" key="1">
    <source>
        <dbReference type="EMBL" id="CNU67825.1"/>
    </source>
</evidence>
<accession>A0A655DI98</accession>
<dbReference type="AlphaFoldDB" id="A0A655DI98"/>
<dbReference type="EMBL" id="CQPA01000030">
    <property type="protein sequence ID" value="CNU67825.1"/>
    <property type="molecule type" value="Genomic_DNA"/>
</dbReference>
<sequence length="130" mass="14775">MDKNDSITDNRTRQRFACDLRLPCCGTVAGIQRINLGLFTADIDVTARDSDAAGQQRGRTREPAVFLAQIHRPDLFAIIRIERFYHARAIGCIDHVIYHYRMKVRIKFANSVTDRGAPDSGRGKLVFNLR</sequence>
<reference evidence="1 2" key="1">
    <citation type="submission" date="2015-03" db="EMBL/GenBank/DDBJ databases">
        <authorList>
            <consortium name="Pathogen Informatics"/>
        </authorList>
    </citation>
    <scope>NUCLEOTIDE SEQUENCE [LARGE SCALE GENOMIC DNA]</scope>
    <source>
        <strain evidence="1 2">A1104</strain>
    </source>
</reference>